<evidence type="ECO:0000313" key="5">
    <source>
        <dbReference type="Proteomes" id="UP000178017"/>
    </source>
</evidence>
<dbReference type="PANTHER" id="PTHR46401:SF2">
    <property type="entry name" value="GLYCOSYLTRANSFERASE WBBK-RELATED"/>
    <property type="match status" value="1"/>
</dbReference>
<evidence type="ECO:0008006" key="6">
    <source>
        <dbReference type="Google" id="ProtNLM"/>
    </source>
</evidence>
<dbReference type="Proteomes" id="UP000178017">
    <property type="component" value="Unassembled WGS sequence"/>
</dbReference>
<dbReference type="CDD" id="cd03801">
    <property type="entry name" value="GT4_PimA-like"/>
    <property type="match status" value="1"/>
</dbReference>
<evidence type="ECO:0000259" key="2">
    <source>
        <dbReference type="Pfam" id="PF00534"/>
    </source>
</evidence>
<reference evidence="4 5" key="1">
    <citation type="journal article" date="2016" name="Nat. Commun.">
        <title>Thousands of microbial genomes shed light on interconnected biogeochemical processes in an aquifer system.</title>
        <authorList>
            <person name="Anantharaman K."/>
            <person name="Brown C.T."/>
            <person name="Hug L.A."/>
            <person name="Sharon I."/>
            <person name="Castelle C.J."/>
            <person name="Probst A.J."/>
            <person name="Thomas B.C."/>
            <person name="Singh A."/>
            <person name="Wilkins M.J."/>
            <person name="Karaoz U."/>
            <person name="Brodie E.L."/>
            <person name="Williams K.H."/>
            <person name="Hubbard S.S."/>
            <person name="Banfield J.F."/>
        </authorList>
    </citation>
    <scope>NUCLEOTIDE SEQUENCE [LARGE SCALE GENOMIC DNA]</scope>
</reference>
<gene>
    <name evidence="4" type="ORF">A3B49_01115</name>
</gene>
<dbReference type="PANTHER" id="PTHR46401">
    <property type="entry name" value="GLYCOSYLTRANSFERASE WBBK-RELATED"/>
    <property type="match status" value="1"/>
</dbReference>
<sequence length="373" mass="43141">MNILIFSWRGLKHPNSGGAEIVTHQHAKYWVKNGHKVTIFTSKYEEAKTQEIIDGVTYYRSGHAVIGTHIRACWWYLYGNKENFDLVIDQFHGIPYFTPLYVRSKKLAFIHEVTKEIWFLNQLPKPFNYLVAVVGFYLEPLIFKIIYKNIEFLTVSNSTKNDLVNWGISKTKIHVVHNGVNIIKPYSLIKNSRPTITFLGALAKDKGIEDSIKVFEKLHRKYSEWQFWIIGEGDKKYKEYLKKVIFRDVGKGKVKFWGFVSEKDKFKLLAKSQILLNPSIREGWGLVNIEANSVGTPVVGYNTQGTKDSVKNNKTGFLVKLGDVQGLANRVEQLVLDKNLYQKVSQECLNWSKKFNWNQQAKKSLKLISEELN</sequence>
<protein>
    <recommendedName>
        <fullName evidence="6">Glycosyl transferase family 1 domain-containing protein</fullName>
    </recommendedName>
</protein>
<dbReference type="EMBL" id="MFDO01000018">
    <property type="protein sequence ID" value="OGE65471.1"/>
    <property type="molecule type" value="Genomic_DNA"/>
</dbReference>
<comment type="caution">
    <text evidence="4">The sequence shown here is derived from an EMBL/GenBank/DDBJ whole genome shotgun (WGS) entry which is preliminary data.</text>
</comment>
<dbReference type="Pfam" id="PF13439">
    <property type="entry name" value="Glyco_transf_4"/>
    <property type="match status" value="1"/>
</dbReference>
<organism evidence="4 5">
    <name type="scientific">Candidatus Daviesbacteria bacterium RIFCSPLOWO2_01_FULL_40_24</name>
    <dbReference type="NCBI Taxonomy" id="1797787"/>
    <lineage>
        <taxon>Bacteria</taxon>
        <taxon>Candidatus Daviesiibacteriota</taxon>
    </lineage>
</organism>
<feature type="domain" description="Glycosyl transferase family 1" evidence="2">
    <location>
        <begin position="187"/>
        <end position="346"/>
    </location>
</feature>
<proteinExistence type="predicted"/>
<evidence type="ECO:0000256" key="1">
    <source>
        <dbReference type="ARBA" id="ARBA00022679"/>
    </source>
</evidence>
<keyword evidence="1" id="KW-0808">Transferase</keyword>
<dbReference type="Pfam" id="PF00534">
    <property type="entry name" value="Glycos_transf_1"/>
    <property type="match status" value="1"/>
</dbReference>
<name>A0A1F5MJC6_9BACT</name>
<dbReference type="SUPFAM" id="SSF53756">
    <property type="entry name" value="UDP-Glycosyltransferase/glycogen phosphorylase"/>
    <property type="match status" value="1"/>
</dbReference>
<dbReference type="Gene3D" id="3.40.50.2000">
    <property type="entry name" value="Glycogen Phosphorylase B"/>
    <property type="match status" value="2"/>
</dbReference>
<evidence type="ECO:0000313" key="4">
    <source>
        <dbReference type="EMBL" id="OGE65471.1"/>
    </source>
</evidence>
<dbReference type="GO" id="GO:0016757">
    <property type="term" value="F:glycosyltransferase activity"/>
    <property type="evidence" value="ECO:0007669"/>
    <property type="project" value="InterPro"/>
</dbReference>
<dbReference type="AlphaFoldDB" id="A0A1F5MJC6"/>
<evidence type="ECO:0000259" key="3">
    <source>
        <dbReference type="Pfam" id="PF13439"/>
    </source>
</evidence>
<accession>A0A1F5MJC6</accession>
<feature type="domain" description="Glycosyltransferase subfamily 4-like N-terminal" evidence="3">
    <location>
        <begin position="17"/>
        <end position="182"/>
    </location>
</feature>
<dbReference type="GO" id="GO:0009103">
    <property type="term" value="P:lipopolysaccharide biosynthetic process"/>
    <property type="evidence" value="ECO:0007669"/>
    <property type="project" value="TreeGrafter"/>
</dbReference>
<dbReference type="InterPro" id="IPR001296">
    <property type="entry name" value="Glyco_trans_1"/>
</dbReference>
<dbReference type="InterPro" id="IPR028098">
    <property type="entry name" value="Glyco_trans_4-like_N"/>
</dbReference>